<name>A0A6S7G004_PARCT</name>
<dbReference type="SUPFAM" id="SSF56204">
    <property type="entry name" value="Hect, E3 ligase catalytic domain"/>
    <property type="match status" value="1"/>
</dbReference>
<evidence type="ECO:0000256" key="5">
    <source>
        <dbReference type="ARBA" id="ARBA00022786"/>
    </source>
</evidence>
<keyword evidence="8" id="KW-1185">Reference proteome</keyword>
<comment type="pathway">
    <text evidence="2">Protein modification; protein ubiquitination.</text>
</comment>
<evidence type="ECO:0000256" key="1">
    <source>
        <dbReference type="ARBA" id="ARBA00000885"/>
    </source>
</evidence>
<sequence length="543" mass="60716">MLIFDYNTSQIIQSSSSEDEMIASTSYYDIRDLIEGATETAHSSTEKAPSSTENASLSMEKASSPSEMVSSSEMASSLSNSSECCASDVQMLRDVFPNIDRQKISDTLVTSGMDLEKAINKILSESASEEAERSHEDNSDDPELVQQLDEPLSHRFFYDDEDGLQSLQNFISKAVNPFGQELDMCLDRNKDILEQAVRKYKHPSFDTTRPLNVAFQDEPGVDAGGVTREYFSLLMWRLENQTGALKLFEGTSGHLVTMYNYDYLSGGLFVMVGKMILHAILNKCNGMAGLSRAAVAYIISGSRDAAVEHIVLDDIPDPVMQDQLRQLDRSTNEQLSQFTTTDSSLDLTDLLMAAGFPHITVSPERQHLAYECCLFYEVITKRIAALDDIRKGLQSVKVMGNTALVLLSKWPELKDKFFPKAQFEAVDAAALISRIFYVMGDVHANHEVRAFFERYINEVAARDGDQEKLTDLLLFWTAYHTLPADASAKLTVQFLQEDPSKFFPEANTCPMVLLLPTIHKEFHAFRVAMDKAISFGKRGFGKM</sequence>
<organism evidence="7 8">
    <name type="scientific">Paramuricea clavata</name>
    <name type="common">Red gorgonian</name>
    <name type="synonym">Violescent sea-whip</name>
    <dbReference type="NCBI Taxonomy" id="317549"/>
    <lineage>
        <taxon>Eukaryota</taxon>
        <taxon>Metazoa</taxon>
        <taxon>Cnidaria</taxon>
        <taxon>Anthozoa</taxon>
        <taxon>Octocorallia</taxon>
        <taxon>Malacalcyonacea</taxon>
        <taxon>Plexauridae</taxon>
        <taxon>Paramuricea</taxon>
    </lineage>
</organism>
<protein>
    <recommendedName>
        <fullName evidence="3">HECT-type E3 ubiquitin transferase</fullName>
        <ecNumber evidence="3">2.3.2.26</ecNumber>
    </recommendedName>
</protein>
<dbReference type="EMBL" id="CACRXK020000604">
    <property type="protein sequence ID" value="CAB3983373.1"/>
    <property type="molecule type" value="Genomic_DNA"/>
</dbReference>
<dbReference type="Pfam" id="PF00632">
    <property type="entry name" value="HECT"/>
    <property type="match status" value="1"/>
</dbReference>
<keyword evidence="5" id="KW-0833">Ubl conjugation pathway</keyword>
<proteinExistence type="predicted"/>
<dbReference type="InterPro" id="IPR050409">
    <property type="entry name" value="E3_ubiq-protein_ligase"/>
</dbReference>
<dbReference type="PANTHER" id="PTHR11254">
    <property type="entry name" value="HECT DOMAIN UBIQUITIN-PROTEIN LIGASE"/>
    <property type="match status" value="1"/>
</dbReference>
<dbReference type="GO" id="GO:0016874">
    <property type="term" value="F:ligase activity"/>
    <property type="evidence" value="ECO:0007669"/>
    <property type="project" value="UniProtKB-KW"/>
</dbReference>
<feature type="region of interest" description="Disordered" evidence="6">
    <location>
        <begin position="39"/>
        <end position="77"/>
    </location>
</feature>
<dbReference type="SUPFAM" id="SSF46934">
    <property type="entry name" value="UBA-like"/>
    <property type="match status" value="1"/>
</dbReference>
<dbReference type="Pfam" id="PF02845">
    <property type="entry name" value="CUE"/>
    <property type="match status" value="1"/>
</dbReference>
<evidence type="ECO:0000256" key="2">
    <source>
        <dbReference type="ARBA" id="ARBA00004906"/>
    </source>
</evidence>
<comment type="caution">
    <text evidence="7">The sequence shown here is derived from an EMBL/GenBank/DDBJ whole genome shotgun (WGS) entry which is preliminary data.</text>
</comment>
<dbReference type="PROSITE" id="PS50237">
    <property type="entry name" value="HECT"/>
    <property type="match status" value="1"/>
</dbReference>
<evidence type="ECO:0000256" key="6">
    <source>
        <dbReference type="SAM" id="MobiDB-lite"/>
    </source>
</evidence>
<dbReference type="CDD" id="cd14279">
    <property type="entry name" value="CUE"/>
    <property type="match status" value="1"/>
</dbReference>
<dbReference type="InterPro" id="IPR035983">
    <property type="entry name" value="Hect_E3_ubiquitin_ligase"/>
</dbReference>
<dbReference type="Gene3D" id="3.90.1750.10">
    <property type="entry name" value="Hect, E3 ligase catalytic domains"/>
    <property type="match status" value="1"/>
</dbReference>
<accession>A0A6S7G004</accession>
<evidence type="ECO:0000256" key="4">
    <source>
        <dbReference type="ARBA" id="ARBA00022679"/>
    </source>
</evidence>
<dbReference type="InterPro" id="IPR009060">
    <property type="entry name" value="UBA-like_sf"/>
</dbReference>
<dbReference type="OrthoDB" id="2384350at2759"/>
<gene>
    <name evidence="7" type="ORF">PACLA_8A082462</name>
</gene>
<evidence type="ECO:0000256" key="3">
    <source>
        <dbReference type="ARBA" id="ARBA00012485"/>
    </source>
</evidence>
<dbReference type="Gene3D" id="3.30.2410.10">
    <property type="entry name" value="Hect, E3 ligase catalytic domain"/>
    <property type="match status" value="1"/>
</dbReference>
<dbReference type="AlphaFoldDB" id="A0A6S7G004"/>
<dbReference type="InterPro" id="IPR003892">
    <property type="entry name" value="CUE"/>
</dbReference>
<dbReference type="SMART" id="SM00119">
    <property type="entry name" value="HECTc"/>
    <property type="match status" value="1"/>
</dbReference>
<dbReference type="SMART" id="SM00546">
    <property type="entry name" value="CUE"/>
    <property type="match status" value="1"/>
</dbReference>
<dbReference type="GO" id="GO:0061630">
    <property type="term" value="F:ubiquitin protein ligase activity"/>
    <property type="evidence" value="ECO:0007669"/>
    <property type="project" value="UniProtKB-EC"/>
</dbReference>
<keyword evidence="7" id="KW-0436">Ligase</keyword>
<evidence type="ECO:0000313" key="7">
    <source>
        <dbReference type="EMBL" id="CAB3983373.1"/>
    </source>
</evidence>
<feature type="compositionally biased region" description="Low complexity" evidence="6">
    <location>
        <begin position="62"/>
        <end position="77"/>
    </location>
</feature>
<feature type="compositionally biased region" description="Polar residues" evidence="6">
    <location>
        <begin position="40"/>
        <end position="57"/>
    </location>
</feature>
<dbReference type="PANTHER" id="PTHR11254:SF440">
    <property type="entry name" value="E3 UBIQUITIN-PROTEIN LIGASE NEDD-4"/>
    <property type="match status" value="1"/>
</dbReference>
<dbReference type="GO" id="GO:0043130">
    <property type="term" value="F:ubiquitin binding"/>
    <property type="evidence" value="ECO:0007669"/>
    <property type="project" value="InterPro"/>
</dbReference>
<dbReference type="InterPro" id="IPR000569">
    <property type="entry name" value="HECT_dom"/>
</dbReference>
<dbReference type="Gene3D" id="1.10.8.10">
    <property type="entry name" value="DNA helicase RuvA subunit, C-terminal domain"/>
    <property type="match status" value="1"/>
</dbReference>
<dbReference type="EC" id="2.3.2.26" evidence="3"/>
<reference evidence="7" key="1">
    <citation type="submission" date="2020-04" db="EMBL/GenBank/DDBJ databases">
        <authorList>
            <person name="Alioto T."/>
            <person name="Alioto T."/>
            <person name="Gomez Garrido J."/>
        </authorList>
    </citation>
    <scope>NUCLEOTIDE SEQUENCE</scope>
    <source>
        <strain evidence="7">A484AB</strain>
    </source>
</reference>
<evidence type="ECO:0000313" key="8">
    <source>
        <dbReference type="Proteomes" id="UP001152795"/>
    </source>
</evidence>
<dbReference type="PROSITE" id="PS51140">
    <property type="entry name" value="CUE"/>
    <property type="match status" value="1"/>
</dbReference>
<keyword evidence="4" id="KW-0808">Transferase</keyword>
<comment type="catalytic activity">
    <reaction evidence="1">
        <text>S-ubiquitinyl-[E2 ubiquitin-conjugating enzyme]-L-cysteine + [acceptor protein]-L-lysine = [E2 ubiquitin-conjugating enzyme]-L-cysteine + N(6)-ubiquitinyl-[acceptor protein]-L-lysine.</text>
        <dbReference type="EC" id="2.3.2.26"/>
    </reaction>
</comment>
<dbReference type="Proteomes" id="UP001152795">
    <property type="component" value="Unassembled WGS sequence"/>
</dbReference>